<dbReference type="Proteomes" id="UP000249524">
    <property type="component" value="Unassembled WGS sequence"/>
</dbReference>
<name>A0A328BDM8_9CAUL</name>
<keyword evidence="2" id="KW-0378">Hydrolase</keyword>
<organism evidence="2 3">
    <name type="scientific">Phenylobacterium kunshanense</name>
    <dbReference type="NCBI Taxonomy" id="1445034"/>
    <lineage>
        <taxon>Bacteria</taxon>
        <taxon>Pseudomonadati</taxon>
        <taxon>Pseudomonadota</taxon>
        <taxon>Alphaproteobacteria</taxon>
        <taxon>Caulobacterales</taxon>
        <taxon>Caulobacteraceae</taxon>
        <taxon>Phenylobacterium</taxon>
    </lineage>
</organism>
<dbReference type="InterPro" id="IPR032466">
    <property type="entry name" value="Metal_Hydrolase"/>
</dbReference>
<dbReference type="OrthoDB" id="9766983at2"/>
<proteinExistence type="predicted"/>
<dbReference type="SUPFAM" id="SSF51338">
    <property type="entry name" value="Composite domain of metallo-dependent hydrolases"/>
    <property type="match status" value="1"/>
</dbReference>
<dbReference type="InterPro" id="IPR006680">
    <property type="entry name" value="Amidohydro-rel"/>
</dbReference>
<evidence type="ECO:0000313" key="3">
    <source>
        <dbReference type="Proteomes" id="UP000249524"/>
    </source>
</evidence>
<accession>A0A328BDM8</accession>
<comment type="caution">
    <text evidence="2">The sequence shown here is derived from an EMBL/GenBank/DDBJ whole genome shotgun (WGS) entry which is preliminary data.</text>
</comment>
<dbReference type="Gene3D" id="1.20.58.520">
    <property type="entry name" value="Amidohydrolase"/>
    <property type="match status" value="1"/>
</dbReference>
<evidence type="ECO:0000259" key="1">
    <source>
        <dbReference type="Pfam" id="PF01979"/>
    </source>
</evidence>
<dbReference type="InterPro" id="IPR011059">
    <property type="entry name" value="Metal-dep_hydrolase_composite"/>
</dbReference>
<dbReference type="Gene3D" id="3.30.110.90">
    <property type="entry name" value="Amidohydrolase"/>
    <property type="match status" value="1"/>
</dbReference>
<dbReference type="Pfam" id="PF01979">
    <property type="entry name" value="Amidohydro_1"/>
    <property type="match status" value="1"/>
</dbReference>
<reference evidence="2 3" key="1">
    <citation type="submission" date="2018-05" db="EMBL/GenBank/DDBJ databases">
        <authorList>
            <person name="Lanie J.A."/>
            <person name="Ng W.-L."/>
            <person name="Kazmierczak K.M."/>
            <person name="Andrzejewski T.M."/>
            <person name="Davidsen T.M."/>
            <person name="Wayne K.J."/>
            <person name="Tettelin H."/>
            <person name="Glass J.I."/>
            <person name="Rusch D."/>
            <person name="Podicherti R."/>
            <person name="Tsui H.-C.T."/>
            <person name="Winkler M.E."/>
        </authorList>
    </citation>
    <scope>NUCLEOTIDE SEQUENCE [LARGE SCALE GENOMIC DNA]</scope>
    <source>
        <strain evidence="2 3">BUT-10</strain>
    </source>
</reference>
<dbReference type="EMBL" id="QFYS01000005">
    <property type="protein sequence ID" value="RAK65037.1"/>
    <property type="molecule type" value="Genomic_DNA"/>
</dbReference>
<dbReference type="Gene3D" id="2.30.40.10">
    <property type="entry name" value="Urease, subunit C, domain 1"/>
    <property type="match status" value="1"/>
</dbReference>
<keyword evidence="3" id="KW-1185">Reference proteome</keyword>
<dbReference type="SUPFAM" id="SSF51556">
    <property type="entry name" value="Metallo-dependent hydrolases"/>
    <property type="match status" value="1"/>
</dbReference>
<dbReference type="GO" id="GO:0016810">
    <property type="term" value="F:hydrolase activity, acting on carbon-nitrogen (but not peptide) bonds"/>
    <property type="evidence" value="ECO:0007669"/>
    <property type="project" value="InterPro"/>
</dbReference>
<sequence>MLATPAAAETVLYRGATLIDGTGGRPRPGMSVLVEGERIRAVLPADRLPPPAGARVVDLTGKYLLPGLIDSHEHLATPPNRRRAEAILRRDLFGGVTAVRDMADDLRAVADLSRASLKGEIPAPDIHYAALFAGRSFFDDPRTAATTYGFRPGETPWMQAIDERTDLRQAVTLARGTSATAIKIYANLDARLVRRLAAEARRQGLKVWVHTAVYPATPAEVAKARPDVMSHACSLAHQTAGTPASYQSRTPIAASRFLASDDPGVGRVLALMKPREIILDATTSIYHQPRPRPGLCSGELSDALVRQAWQAGVQISAGTDWVAPAADPWPTLHHELAALVKLGMPPSEVIRAATFNGARAAGRLSDMGSIAPGKLANLIVTDRDPTADIENLKTLELTVKRGREHRRADFVPLSEADLEEAS</sequence>
<feature type="domain" description="Amidohydrolase-related" evidence="1">
    <location>
        <begin position="305"/>
        <end position="402"/>
    </location>
</feature>
<dbReference type="InterPro" id="IPR051781">
    <property type="entry name" value="Metallo-dep_Hydrolase"/>
</dbReference>
<dbReference type="PANTHER" id="PTHR43135">
    <property type="entry name" value="ALPHA-D-RIBOSE 1-METHYLPHOSPHONATE 5-TRIPHOSPHATE DIPHOSPHATASE"/>
    <property type="match status" value="1"/>
</dbReference>
<dbReference type="Gene3D" id="3.40.50.10910">
    <property type="entry name" value="Amidohydrolase"/>
    <property type="match status" value="1"/>
</dbReference>
<evidence type="ECO:0000313" key="2">
    <source>
        <dbReference type="EMBL" id="RAK65037.1"/>
    </source>
</evidence>
<protein>
    <submittedName>
        <fullName evidence="2">Hydrolase</fullName>
    </submittedName>
</protein>
<gene>
    <name evidence="2" type="ORF">DJ019_12780</name>
</gene>
<dbReference type="PANTHER" id="PTHR43135:SF3">
    <property type="entry name" value="ALPHA-D-RIBOSE 1-METHYLPHOSPHONATE 5-TRIPHOSPHATE DIPHOSPHATASE"/>
    <property type="match status" value="1"/>
</dbReference>
<dbReference type="AlphaFoldDB" id="A0A328BDM8"/>